<accession>A0A0P9XBA6</accession>
<gene>
    <name evidence="1" type="ORF">ALO64_03188</name>
</gene>
<dbReference type="EMBL" id="LJQT01000128">
    <property type="protein sequence ID" value="KPX92316.1"/>
    <property type="molecule type" value="Genomic_DNA"/>
</dbReference>
<dbReference type="PATRIC" id="fig|86176.4.peg.3551"/>
<protein>
    <submittedName>
        <fullName evidence="1">Uncharacterized protein</fullName>
    </submittedName>
</protein>
<dbReference type="Proteomes" id="UP000050455">
    <property type="component" value="Unassembled WGS sequence"/>
</dbReference>
<proteinExistence type="predicted"/>
<organism evidence="1 2">
    <name type="scientific">Pseudomonas meliae</name>
    <dbReference type="NCBI Taxonomy" id="86176"/>
    <lineage>
        <taxon>Bacteria</taxon>
        <taxon>Pseudomonadati</taxon>
        <taxon>Pseudomonadota</taxon>
        <taxon>Gammaproteobacteria</taxon>
        <taxon>Pseudomonadales</taxon>
        <taxon>Pseudomonadaceae</taxon>
        <taxon>Pseudomonas</taxon>
    </lineage>
</organism>
<evidence type="ECO:0000313" key="1">
    <source>
        <dbReference type="EMBL" id="KPX92316.1"/>
    </source>
</evidence>
<name>A0A0P9XBA6_9PSED</name>
<reference evidence="1 2" key="1">
    <citation type="submission" date="2015-09" db="EMBL/GenBank/DDBJ databases">
        <title>Genome announcement of multiple Pseudomonas syringae strains.</title>
        <authorList>
            <person name="Thakur S."/>
            <person name="Wang P.W."/>
            <person name="Gong Y."/>
            <person name="Weir B.S."/>
            <person name="Guttman D.S."/>
        </authorList>
    </citation>
    <scope>NUCLEOTIDE SEQUENCE [LARGE SCALE GENOMIC DNA]</scope>
    <source>
        <strain evidence="1 2">ICMP6289</strain>
    </source>
</reference>
<comment type="caution">
    <text evidence="1">The sequence shown here is derived from an EMBL/GenBank/DDBJ whole genome shotgun (WGS) entry which is preliminary data.</text>
</comment>
<sequence>MTTQSLKTPKTDQQLLRERAKQFVFDYPDLHDLAYSVVSKIMLQHTQKVFNPDKVYGIVSAAQAAVRVHLPAGNIPANRCNR</sequence>
<evidence type="ECO:0000313" key="2">
    <source>
        <dbReference type="Proteomes" id="UP000050455"/>
    </source>
</evidence>
<keyword evidence="2" id="KW-1185">Reference proteome</keyword>
<dbReference type="AlphaFoldDB" id="A0A0P9XBA6"/>